<dbReference type="Gene3D" id="2.60.120.260">
    <property type="entry name" value="Galactose-binding domain-like"/>
    <property type="match status" value="1"/>
</dbReference>
<feature type="transmembrane region" description="Helical" evidence="2">
    <location>
        <begin position="485"/>
        <end position="505"/>
    </location>
</feature>
<dbReference type="EMBL" id="JACCAB010000001">
    <property type="protein sequence ID" value="NYG06945.1"/>
    <property type="molecule type" value="Genomic_DNA"/>
</dbReference>
<keyword evidence="2" id="KW-1133">Transmembrane helix</keyword>
<dbReference type="Gene3D" id="1.10.510.10">
    <property type="entry name" value="Transferase(Phosphotransferase) domain 1"/>
    <property type="match status" value="1"/>
</dbReference>
<dbReference type="Proteomes" id="UP000573599">
    <property type="component" value="Unassembled WGS sequence"/>
</dbReference>
<keyword evidence="2" id="KW-0812">Transmembrane</keyword>
<dbReference type="InterPro" id="IPR011009">
    <property type="entry name" value="Kinase-like_dom_sf"/>
</dbReference>
<organism evidence="3 4">
    <name type="scientific">Pedococcus badiiscoriae</name>
    <dbReference type="NCBI Taxonomy" id="642776"/>
    <lineage>
        <taxon>Bacteria</taxon>
        <taxon>Bacillati</taxon>
        <taxon>Actinomycetota</taxon>
        <taxon>Actinomycetes</taxon>
        <taxon>Micrococcales</taxon>
        <taxon>Intrasporangiaceae</taxon>
        <taxon>Pedococcus</taxon>
    </lineage>
</organism>
<feature type="compositionally biased region" description="Low complexity" evidence="1">
    <location>
        <begin position="326"/>
        <end position="361"/>
    </location>
</feature>
<dbReference type="AlphaFoldDB" id="A0A852WL67"/>
<keyword evidence="2" id="KW-0472">Membrane</keyword>
<name>A0A852WL67_9MICO</name>
<proteinExistence type="predicted"/>
<evidence type="ECO:0000256" key="1">
    <source>
        <dbReference type="SAM" id="MobiDB-lite"/>
    </source>
</evidence>
<gene>
    <name evidence="3" type="ORF">BJ986_001432</name>
</gene>
<evidence type="ECO:0000256" key="2">
    <source>
        <dbReference type="SAM" id="Phobius"/>
    </source>
</evidence>
<reference evidence="3 4" key="1">
    <citation type="submission" date="2020-07" db="EMBL/GenBank/DDBJ databases">
        <title>Sequencing the genomes of 1000 actinobacteria strains.</title>
        <authorList>
            <person name="Klenk H.-P."/>
        </authorList>
    </citation>
    <scope>NUCLEOTIDE SEQUENCE [LARGE SCALE GENOMIC DNA]</scope>
    <source>
        <strain evidence="3 4">DSM 23987</strain>
    </source>
</reference>
<dbReference type="SUPFAM" id="SSF49785">
    <property type="entry name" value="Galactose-binding domain-like"/>
    <property type="match status" value="1"/>
</dbReference>
<keyword evidence="4" id="KW-1185">Reference proteome</keyword>
<dbReference type="RefSeq" id="WP_179421353.1">
    <property type="nucleotide sequence ID" value="NZ_JACCAB010000001.1"/>
</dbReference>
<sequence>MLGPQDWCTRSDPSIDTAGGSVHGVGPSTVLGGRYAVQRRIEQLPRAERWSAADTTLERDVVIVCFAEDETHAEATLDAARRVAGLDNHRLVRVLDVGRSDGIAFFVEEAIHDAHSLAQILQQGGLPAEEVRRIVGETATGLEAARGRGLHHLRLTPHSVLRDHDGTIKVRGVATLAAMAAEDDLDATQAARVDAIGVVALTYAALTSRWPLPGSVAGVESAPRVVGGVPAPSEIAAGVPGDLDALCRLTLNEDQGPLTPGDFASQIAPWATAQVNGVGRTTPVEDGMARTIALPMDELRAELADQSGKASGIAAETVLLPAVDSPRPAAAAPATGSTAPRFDPLSGPAAHSGVSGAAGAAGAAGVGGQADPAAPGSGEPGAGAAAAAQAAAAASAVGAALGTAGQVAGQAAGAAAQRVGSFARAAADKAAERRAMRQAAEERADQRRISLDEALVEGAEPLDPPLPLLLPAETGAPPTRDQSKFVLAIVAAFLILAIVVGFYGASKIGSNTNLGLGNPPAPRGTVKVTAPAVTVTPTQPGALAGSGGQQTFPILGATGFDPEGDGAERNGEAPRVFDGKDTTFWSSEGYASAKLGGLKKGVGVRLDLGQARAVTTVKLVLPNPADVTVYVGDDPRSLSSAKEVGSSQGKSGEVVLKAPAPVKGQYVFVWFTSVSQVSDGRFRATLAEVTVS</sequence>
<evidence type="ECO:0000313" key="3">
    <source>
        <dbReference type="EMBL" id="NYG06945.1"/>
    </source>
</evidence>
<dbReference type="SUPFAM" id="SSF56112">
    <property type="entry name" value="Protein kinase-like (PK-like)"/>
    <property type="match status" value="1"/>
</dbReference>
<dbReference type="Gene3D" id="3.30.200.20">
    <property type="entry name" value="Phosphorylase Kinase, domain 1"/>
    <property type="match status" value="1"/>
</dbReference>
<protein>
    <recommendedName>
        <fullName evidence="5">Serine/threonine protein kinase</fullName>
    </recommendedName>
</protein>
<comment type="caution">
    <text evidence="3">The sequence shown here is derived from an EMBL/GenBank/DDBJ whole genome shotgun (WGS) entry which is preliminary data.</text>
</comment>
<feature type="region of interest" description="Disordered" evidence="1">
    <location>
        <begin position="326"/>
        <end position="382"/>
    </location>
</feature>
<evidence type="ECO:0008006" key="5">
    <source>
        <dbReference type="Google" id="ProtNLM"/>
    </source>
</evidence>
<feature type="compositionally biased region" description="Low complexity" evidence="1">
    <location>
        <begin position="369"/>
        <end position="382"/>
    </location>
</feature>
<accession>A0A852WL67</accession>
<evidence type="ECO:0000313" key="4">
    <source>
        <dbReference type="Proteomes" id="UP000573599"/>
    </source>
</evidence>
<feature type="region of interest" description="Disordered" evidence="1">
    <location>
        <begin position="1"/>
        <end position="23"/>
    </location>
</feature>
<dbReference type="InterPro" id="IPR008979">
    <property type="entry name" value="Galactose-bd-like_sf"/>
</dbReference>